<accession>A0A7G2CPZ8</accession>
<proteinExistence type="predicted"/>
<gene>
    <name evidence="2" type="ORF">ADEAN_000871800</name>
</gene>
<keyword evidence="3" id="KW-1185">Reference proteome</keyword>
<feature type="transmembrane region" description="Helical" evidence="1">
    <location>
        <begin position="20"/>
        <end position="37"/>
    </location>
</feature>
<dbReference type="Pfam" id="PF05620">
    <property type="entry name" value="TMEM208_SND2"/>
    <property type="match status" value="1"/>
</dbReference>
<protein>
    <submittedName>
        <fullName evidence="2">SRP-independent targeting protein 2/TMEM208, putative</fullName>
    </submittedName>
</protein>
<reference evidence="2 3" key="1">
    <citation type="submission" date="2020-08" db="EMBL/GenBank/DDBJ databases">
        <authorList>
            <person name="Newling K."/>
            <person name="Davey J."/>
            <person name="Forrester S."/>
        </authorList>
    </citation>
    <scope>NUCLEOTIDE SEQUENCE [LARGE SCALE GENOMIC DNA]</scope>
    <source>
        <strain evidence="3">Crithidia deanei Carvalho (ATCC PRA-265)</strain>
    </source>
</reference>
<evidence type="ECO:0000313" key="2">
    <source>
        <dbReference type="EMBL" id="CAD2221187.1"/>
    </source>
</evidence>
<dbReference type="EMBL" id="LR877164">
    <property type="protein sequence ID" value="CAD2221187.1"/>
    <property type="molecule type" value="Genomic_DNA"/>
</dbReference>
<name>A0A7G2CPZ8_9TRYP</name>
<feature type="transmembrane region" description="Helical" evidence="1">
    <location>
        <begin position="49"/>
        <end position="69"/>
    </location>
</feature>
<evidence type="ECO:0000256" key="1">
    <source>
        <dbReference type="SAM" id="Phobius"/>
    </source>
</evidence>
<keyword evidence="1" id="KW-0812">Transmembrane</keyword>
<dbReference type="OrthoDB" id="276296at2759"/>
<dbReference type="VEuPathDB" id="TriTrypDB:ADEAN_000871800"/>
<organism evidence="2 3">
    <name type="scientific">Angomonas deanei</name>
    <dbReference type="NCBI Taxonomy" id="59799"/>
    <lineage>
        <taxon>Eukaryota</taxon>
        <taxon>Discoba</taxon>
        <taxon>Euglenozoa</taxon>
        <taxon>Kinetoplastea</taxon>
        <taxon>Metakinetoplastina</taxon>
        <taxon>Trypanosomatida</taxon>
        <taxon>Trypanosomatidae</taxon>
        <taxon>Strigomonadinae</taxon>
        <taxon>Angomonas</taxon>
    </lineage>
</organism>
<keyword evidence="1" id="KW-0472">Membrane</keyword>
<sequence length="73" mass="8352">MAKENAKKNWKTNTSRMKTFTLISVCVNILYVGVIMYRNGGLPSFKDLLAIIFWAGQEYFALSLLKNFAAPRF</sequence>
<evidence type="ECO:0000313" key="3">
    <source>
        <dbReference type="Proteomes" id="UP000515908"/>
    </source>
</evidence>
<keyword evidence="1" id="KW-1133">Transmembrane helix</keyword>
<dbReference type="InterPro" id="IPR008506">
    <property type="entry name" value="SND2/TMEM208"/>
</dbReference>
<dbReference type="AlphaFoldDB" id="A0A7G2CPZ8"/>
<dbReference type="Proteomes" id="UP000515908">
    <property type="component" value="Chromosome 20"/>
</dbReference>